<comment type="caution">
    <text evidence="11">The sequence shown here is derived from an EMBL/GenBank/DDBJ whole genome shotgun (WGS) entry which is preliminary data.</text>
</comment>
<evidence type="ECO:0000256" key="6">
    <source>
        <dbReference type="ARBA" id="ARBA00047334"/>
    </source>
</evidence>
<evidence type="ECO:0000313" key="11">
    <source>
        <dbReference type="EMBL" id="KIL41311.1"/>
    </source>
</evidence>
<organism evidence="11 12">
    <name type="scientific">Gordoniibacillus kamchatkensis</name>
    <dbReference type="NCBI Taxonomy" id="1590651"/>
    <lineage>
        <taxon>Bacteria</taxon>
        <taxon>Bacillati</taxon>
        <taxon>Bacillota</taxon>
        <taxon>Bacilli</taxon>
        <taxon>Bacillales</taxon>
        <taxon>Paenibacillaceae</taxon>
        <taxon>Gordoniibacillus</taxon>
    </lineage>
</organism>
<dbReference type="InterPro" id="IPR034291">
    <property type="entry name" value="TMP_synthase"/>
</dbReference>
<evidence type="ECO:0000259" key="10">
    <source>
        <dbReference type="Pfam" id="PF02581"/>
    </source>
</evidence>
<keyword evidence="3 9" id="KW-0479">Metal-binding</keyword>
<evidence type="ECO:0000256" key="8">
    <source>
        <dbReference type="ARBA" id="ARBA00047883"/>
    </source>
</evidence>
<comment type="similarity">
    <text evidence="9">Belongs to the thiamine-phosphate synthase family.</text>
</comment>
<comment type="catalytic activity">
    <reaction evidence="6 9">
        <text>4-methyl-5-(2-phosphooxyethyl)-thiazole + 4-amino-2-methyl-5-(diphosphooxymethyl)pyrimidine + H(+) = thiamine phosphate + diphosphate</text>
        <dbReference type="Rhea" id="RHEA:22328"/>
        <dbReference type="ChEBI" id="CHEBI:15378"/>
        <dbReference type="ChEBI" id="CHEBI:33019"/>
        <dbReference type="ChEBI" id="CHEBI:37575"/>
        <dbReference type="ChEBI" id="CHEBI:57841"/>
        <dbReference type="ChEBI" id="CHEBI:58296"/>
        <dbReference type="EC" id="2.5.1.3"/>
    </reaction>
</comment>
<evidence type="ECO:0000313" key="12">
    <source>
        <dbReference type="Proteomes" id="UP000031967"/>
    </source>
</evidence>
<comment type="pathway">
    <text evidence="1 9">Cofactor biosynthesis; thiamine diphosphate biosynthesis; thiamine phosphate from 4-amino-2-methyl-5-diphosphomethylpyrimidine and 4-methyl-5-(2-phosphoethyl)-thiazole: step 1/1.</text>
</comment>
<evidence type="ECO:0000256" key="3">
    <source>
        <dbReference type="ARBA" id="ARBA00022723"/>
    </source>
</evidence>
<feature type="binding site" evidence="9">
    <location>
        <position position="65"/>
    </location>
    <ligand>
        <name>4-amino-2-methyl-5-(diphosphooxymethyl)pyrimidine</name>
        <dbReference type="ChEBI" id="CHEBI:57841"/>
    </ligand>
</feature>
<keyword evidence="5 9" id="KW-0784">Thiamine biosynthesis</keyword>
<dbReference type="SUPFAM" id="SSF51391">
    <property type="entry name" value="Thiamin phosphate synthase"/>
    <property type="match status" value="1"/>
</dbReference>
<evidence type="ECO:0000256" key="5">
    <source>
        <dbReference type="ARBA" id="ARBA00022977"/>
    </source>
</evidence>
<keyword evidence="2 9" id="KW-0808">Transferase</keyword>
<gene>
    <name evidence="9" type="primary">thiE</name>
    <name evidence="11" type="ORF">SD70_07595</name>
</gene>
<reference evidence="11 12" key="1">
    <citation type="submission" date="2014-12" db="EMBL/GenBank/DDBJ databases">
        <title>Draft genome sequence of Paenibacillus kamchatkensis strain B-2647.</title>
        <authorList>
            <person name="Karlyshev A.V."/>
            <person name="Kudryashova E.B."/>
        </authorList>
    </citation>
    <scope>NUCLEOTIDE SEQUENCE [LARGE SCALE GENOMIC DNA]</scope>
    <source>
        <strain evidence="11 12">VKM B-2647</strain>
    </source>
</reference>
<dbReference type="InterPro" id="IPR036206">
    <property type="entry name" value="ThiamineP_synth_sf"/>
</dbReference>
<dbReference type="InterPro" id="IPR022998">
    <property type="entry name" value="ThiamineP_synth_TenI"/>
</dbReference>
<feature type="binding site" evidence="9">
    <location>
        <begin position="129"/>
        <end position="131"/>
    </location>
    <ligand>
        <name>2-[(2R,5Z)-2-carboxy-4-methylthiazol-5(2H)-ylidene]ethyl phosphate</name>
        <dbReference type="ChEBI" id="CHEBI:62899"/>
    </ligand>
</feature>
<feature type="binding site" evidence="9">
    <location>
        <position position="132"/>
    </location>
    <ligand>
        <name>4-amino-2-methyl-5-(diphosphooxymethyl)pyrimidine</name>
        <dbReference type="ChEBI" id="CHEBI:57841"/>
    </ligand>
</feature>
<comment type="caution">
    <text evidence="9">Lacks conserved residue(s) required for the propagation of feature annotation.</text>
</comment>
<dbReference type="Gene3D" id="3.20.20.70">
    <property type="entry name" value="Aldolase class I"/>
    <property type="match status" value="1"/>
</dbReference>
<evidence type="ECO:0000256" key="9">
    <source>
        <dbReference type="HAMAP-Rule" id="MF_00097"/>
    </source>
</evidence>
<dbReference type="PANTHER" id="PTHR20857:SF22">
    <property type="entry name" value="THIAZOLE TAUTOMERASE"/>
    <property type="match status" value="1"/>
</dbReference>
<evidence type="ECO:0000256" key="4">
    <source>
        <dbReference type="ARBA" id="ARBA00022842"/>
    </source>
</evidence>
<dbReference type="Proteomes" id="UP000031967">
    <property type="component" value="Unassembled WGS sequence"/>
</dbReference>
<dbReference type="EMBL" id="JXAK01000010">
    <property type="protein sequence ID" value="KIL41311.1"/>
    <property type="molecule type" value="Genomic_DNA"/>
</dbReference>
<dbReference type="CDD" id="cd00564">
    <property type="entry name" value="TMP_TenI"/>
    <property type="match status" value="1"/>
</dbReference>
<name>A0ABR5AJV4_9BACL</name>
<dbReference type="RefSeq" id="WP_041047015.1">
    <property type="nucleotide sequence ID" value="NZ_JXAK01000010.1"/>
</dbReference>
<keyword evidence="12" id="KW-1185">Reference proteome</keyword>
<comment type="catalytic activity">
    <reaction evidence="7 9">
        <text>2-(2-carboxy-4-methylthiazol-5-yl)ethyl phosphate + 4-amino-2-methyl-5-(diphosphooxymethyl)pyrimidine + 2 H(+) = thiamine phosphate + CO2 + diphosphate</text>
        <dbReference type="Rhea" id="RHEA:47848"/>
        <dbReference type="ChEBI" id="CHEBI:15378"/>
        <dbReference type="ChEBI" id="CHEBI:16526"/>
        <dbReference type="ChEBI" id="CHEBI:33019"/>
        <dbReference type="ChEBI" id="CHEBI:37575"/>
        <dbReference type="ChEBI" id="CHEBI:57841"/>
        <dbReference type="ChEBI" id="CHEBI:62890"/>
        <dbReference type="EC" id="2.5.1.3"/>
    </reaction>
</comment>
<sequence length="203" mass="21367">MDTKELHVISTGRQPFADLAAAMRDIHRFVSCFHLREKTKTAAELMAAIELLQAAGMPAERIVVNDRADVAAAAGASGVHLAYHSLSVSAVKRLFPQLRVGKSVHSEEEAVQAEAEGADYVMYGHIFPTSSKPGLPARGIEALRLLAARVRIPVVAIGGIKPPDAGAVLNAGAAGVAVMSGILEADDPGRAAAAYYDALYREV</sequence>
<comment type="cofactor">
    <cofactor evidence="9">
        <name>Mg(2+)</name>
        <dbReference type="ChEBI" id="CHEBI:18420"/>
    </cofactor>
    <text evidence="9">Binds 1 Mg(2+) ion per subunit.</text>
</comment>
<dbReference type="NCBIfam" id="NF005819">
    <property type="entry name" value="PRK07695.1"/>
    <property type="match status" value="1"/>
</dbReference>
<keyword evidence="4 9" id="KW-0460">Magnesium</keyword>
<feature type="binding site" evidence="9">
    <location>
        <position position="159"/>
    </location>
    <ligand>
        <name>2-[(2R,5Z)-2-carboxy-4-methylthiazol-5(2H)-ylidene]ethyl phosphate</name>
        <dbReference type="ChEBI" id="CHEBI:62899"/>
    </ligand>
</feature>
<feature type="domain" description="Thiamine phosphate synthase/TenI" evidence="10">
    <location>
        <begin position="20"/>
        <end position="182"/>
    </location>
</feature>
<comment type="catalytic activity">
    <reaction evidence="8 9">
        <text>2-[(2R,5Z)-2-carboxy-4-methylthiazol-5(2H)-ylidene]ethyl phosphate + 4-amino-2-methyl-5-(diphosphooxymethyl)pyrimidine + 2 H(+) = thiamine phosphate + CO2 + diphosphate</text>
        <dbReference type="Rhea" id="RHEA:47844"/>
        <dbReference type="ChEBI" id="CHEBI:15378"/>
        <dbReference type="ChEBI" id="CHEBI:16526"/>
        <dbReference type="ChEBI" id="CHEBI:33019"/>
        <dbReference type="ChEBI" id="CHEBI:37575"/>
        <dbReference type="ChEBI" id="CHEBI:57841"/>
        <dbReference type="ChEBI" id="CHEBI:62899"/>
        <dbReference type="EC" id="2.5.1.3"/>
    </reaction>
</comment>
<feature type="binding site" evidence="9">
    <location>
        <position position="66"/>
    </location>
    <ligand>
        <name>Mg(2+)</name>
        <dbReference type="ChEBI" id="CHEBI:18420"/>
    </ligand>
</feature>
<dbReference type="PANTHER" id="PTHR20857">
    <property type="entry name" value="THIAMINE-PHOSPHATE PYROPHOSPHORYLASE"/>
    <property type="match status" value="1"/>
</dbReference>
<feature type="binding site" evidence="9">
    <location>
        <position position="103"/>
    </location>
    <ligand>
        <name>4-amino-2-methyl-5-(diphosphooxymethyl)pyrimidine</name>
        <dbReference type="ChEBI" id="CHEBI:57841"/>
    </ligand>
</feature>
<dbReference type="HAMAP" id="MF_00097">
    <property type="entry name" value="TMP_synthase"/>
    <property type="match status" value="1"/>
</dbReference>
<dbReference type="EC" id="2.5.1.3" evidence="9"/>
<dbReference type="InterPro" id="IPR013785">
    <property type="entry name" value="Aldolase_TIM"/>
</dbReference>
<evidence type="ECO:0000256" key="2">
    <source>
        <dbReference type="ARBA" id="ARBA00022679"/>
    </source>
</evidence>
<comment type="function">
    <text evidence="9">Condenses 4-methyl-5-(beta-hydroxyethyl)thiazole monophosphate (THZ-P) and 2-methyl-4-amino-5-hydroxymethyl pyrimidine pyrophosphate (HMP-PP) to form thiamine monophosphate (TMP).</text>
</comment>
<protein>
    <recommendedName>
        <fullName evidence="9">Thiamine-phosphate synthase</fullName>
        <shortName evidence="9">TP synthase</shortName>
        <shortName evidence="9">TPS</shortName>
        <ecNumber evidence="9">2.5.1.3</ecNumber>
    </recommendedName>
    <alternativeName>
        <fullName evidence="9">Thiamine-phosphate pyrophosphorylase</fullName>
        <shortName evidence="9">TMP pyrophosphorylase</shortName>
        <shortName evidence="9">TMP-PPase</shortName>
    </alternativeName>
</protein>
<accession>A0ABR5AJV4</accession>
<dbReference type="Pfam" id="PF02581">
    <property type="entry name" value="TMP-TENI"/>
    <property type="match status" value="1"/>
</dbReference>
<evidence type="ECO:0000256" key="1">
    <source>
        <dbReference type="ARBA" id="ARBA00005165"/>
    </source>
</evidence>
<proteinExistence type="inferred from homology"/>
<evidence type="ECO:0000256" key="7">
    <source>
        <dbReference type="ARBA" id="ARBA00047851"/>
    </source>
</evidence>